<name>A0A1B7MXN3_9AGAM</name>
<reference evidence="1 2" key="1">
    <citation type="submission" date="2016-06" db="EMBL/GenBank/DDBJ databases">
        <title>Comparative genomics of the ectomycorrhizal sister species Rhizopogon vinicolor and Rhizopogon vesiculosus (Basidiomycota: Boletales) reveals a divergence of the mating type B locus.</title>
        <authorList>
            <consortium name="DOE Joint Genome Institute"/>
            <person name="Mujic A.B."/>
            <person name="Kuo A."/>
            <person name="Tritt A."/>
            <person name="Lipzen A."/>
            <person name="Chen C."/>
            <person name="Johnson J."/>
            <person name="Sharma A."/>
            <person name="Barry K."/>
            <person name="Grigoriev I.V."/>
            <person name="Spatafora J.W."/>
        </authorList>
    </citation>
    <scope>NUCLEOTIDE SEQUENCE [LARGE SCALE GENOMIC DNA]</scope>
    <source>
        <strain evidence="1 2">AM-OR11-026</strain>
    </source>
</reference>
<keyword evidence="2" id="KW-1185">Reference proteome</keyword>
<organism evidence="1 2">
    <name type="scientific">Rhizopogon vinicolor AM-OR11-026</name>
    <dbReference type="NCBI Taxonomy" id="1314800"/>
    <lineage>
        <taxon>Eukaryota</taxon>
        <taxon>Fungi</taxon>
        <taxon>Dikarya</taxon>
        <taxon>Basidiomycota</taxon>
        <taxon>Agaricomycotina</taxon>
        <taxon>Agaricomycetes</taxon>
        <taxon>Agaricomycetidae</taxon>
        <taxon>Boletales</taxon>
        <taxon>Suillineae</taxon>
        <taxon>Rhizopogonaceae</taxon>
        <taxon>Rhizopogon</taxon>
    </lineage>
</organism>
<protein>
    <submittedName>
        <fullName evidence="1">Uncharacterized protein</fullName>
    </submittedName>
</protein>
<dbReference type="OrthoDB" id="2686178at2759"/>
<gene>
    <name evidence="1" type="ORF">K503DRAFT_771555</name>
</gene>
<accession>A0A1B7MXN3</accession>
<evidence type="ECO:0000313" key="2">
    <source>
        <dbReference type="Proteomes" id="UP000092154"/>
    </source>
</evidence>
<sequence length="102" mass="11017">MSILKPEPSTQGASITLTQVLQLGITTILILDYSFFLSQQGTQGSANTLQLAAAEYGRSGTSTAVQKAVEDVLSQDHGDEKELCKMILDITLQNRMSKVAKE</sequence>
<dbReference type="EMBL" id="KV448356">
    <property type="protein sequence ID" value="OAX37366.1"/>
    <property type="molecule type" value="Genomic_DNA"/>
</dbReference>
<dbReference type="Proteomes" id="UP000092154">
    <property type="component" value="Unassembled WGS sequence"/>
</dbReference>
<dbReference type="AlphaFoldDB" id="A0A1B7MXN3"/>
<proteinExistence type="predicted"/>
<evidence type="ECO:0000313" key="1">
    <source>
        <dbReference type="EMBL" id="OAX37366.1"/>
    </source>
</evidence>
<dbReference type="InParanoid" id="A0A1B7MXN3"/>